<organism evidence="4">
    <name type="scientific">Paramoeba aestuarina</name>
    <dbReference type="NCBI Taxonomy" id="180227"/>
    <lineage>
        <taxon>Eukaryota</taxon>
        <taxon>Amoebozoa</taxon>
        <taxon>Discosea</taxon>
        <taxon>Flabellinia</taxon>
        <taxon>Dactylopodida</taxon>
        <taxon>Paramoebidae</taxon>
        <taxon>Paramoeba</taxon>
    </lineage>
</organism>
<dbReference type="GO" id="GO:0003723">
    <property type="term" value="F:RNA binding"/>
    <property type="evidence" value="ECO:0007669"/>
    <property type="project" value="InterPro"/>
</dbReference>
<dbReference type="GO" id="GO:0003743">
    <property type="term" value="F:translation initiation factor activity"/>
    <property type="evidence" value="ECO:0007669"/>
    <property type="project" value="UniProtKB-UniRule"/>
</dbReference>
<evidence type="ECO:0000313" key="4">
    <source>
        <dbReference type="EMBL" id="CAE2334758.1"/>
    </source>
</evidence>
<dbReference type="AlphaFoldDB" id="A0A7S4PIB8"/>
<proteinExistence type="inferred from homology"/>
<evidence type="ECO:0000256" key="1">
    <source>
        <dbReference type="PROSITE-ProRule" id="PRU00181"/>
    </source>
</evidence>
<feature type="domain" description="S1-like" evidence="3">
    <location>
        <begin position="22"/>
        <end position="98"/>
    </location>
</feature>
<reference evidence="4" key="1">
    <citation type="submission" date="2021-01" db="EMBL/GenBank/DDBJ databases">
        <authorList>
            <person name="Corre E."/>
            <person name="Pelletier E."/>
            <person name="Niang G."/>
            <person name="Scheremetjew M."/>
            <person name="Finn R."/>
            <person name="Kale V."/>
            <person name="Holt S."/>
            <person name="Cochrane G."/>
            <person name="Meng A."/>
            <person name="Brown T."/>
            <person name="Cohen L."/>
        </authorList>
    </citation>
    <scope>NUCLEOTIDE SEQUENCE</scope>
    <source>
        <strain evidence="4">SoJaBio B1-5/56/2</strain>
    </source>
</reference>
<dbReference type="PROSITE" id="PS50832">
    <property type="entry name" value="S1_IF1_TYPE"/>
    <property type="match status" value="1"/>
</dbReference>
<protein>
    <recommendedName>
        <fullName evidence="3">S1-like domain-containing protein</fullName>
    </recommendedName>
</protein>
<dbReference type="SUPFAM" id="SSF50249">
    <property type="entry name" value="Nucleic acid-binding proteins"/>
    <property type="match status" value="1"/>
</dbReference>
<evidence type="ECO:0000259" key="3">
    <source>
        <dbReference type="PROSITE" id="PS50832"/>
    </source>
</evidence>
<dbReference type="CDD" id="cd05793">
    <property type="entry name" value="S1_IF1A"/>
    <property type="match status" value="1"/>
</dbReference>
<name>A0A7S4PIB8_9EUKA</name>
<dbReference type="InterPro" id="IPR001253">
    <property type="entry name" value="TIF_eIF-1A"/>
</dbReference>
<accession>A0A7S4PIB8</accession>
<dbReference type="SMART" id="SM00652">
    <property type="entry name" value="eIF1a"/>
    <property type="match status" value="1"/>
</dbReference>
<dbReference type="InterPro" id="IPR006196">
    <property type="entry name" value="RNA-binding_domain_S1_IF1"/>
</dbReference>
<dbReference type="PANTHER" id="PTHR21668">
    <property type="entry name" value="EIF-1A"/>
    <property type="match status" value="1"/>
</dbReference>
<sequence>MPKNTGMGGKNRKKGAHKNEGVKRELITKEDGQEYGICTGMLGCNRIKVHLFSGMDVIGVIRGKIVRRMWINLGNVVLCGNREFQSGSQKVDVILRYTPDETNELQRLGQIPDISRWSVVGRGGMVEEAEDGISGNIKFTSQGAKNDSKKFSDGWEVSSDSEHEGEEEEISEEGSNDEIEPDIEIIKKFDRHGKKMQGKQTSFTKTQIAKHKSKGNDIPPQLSHSVSTLTIEDSEIDDI</sequence>
<feature type="region of interest" description="Disordered" evidence="2">
    <location>
        <begin position="137"/>
        <end position="239"/>
    </location>
</feature>
<keyword evidence="1" id="KW-0648">Protein biosynthesis</keyword>
<dbReference type="HAMAP" id="MF_00216">
    <property type="entry name" value="aIF_1A"/>
    <property type="match status" value="1"/>
</dbReference>
<feature type="compositionally biased region" description="Acidic residues" evidence="2">
    <location>
        <begin position="163"/>
        <end position="183"/>
    </location>
</feature>
<keyword evidence="1" id="KW-0396">Initiation factor</keyword>
<dbReference type="Gene3D" id="2.40.50.140">
    <property type="entry name" value="Nucleic acid-binding proteins"/>
    <property type="match status" value="1"/>
</dbReference>
<feature type="compositionally biased region" description="Polar residues" evidence="2">
    <location>
        <begin position="222"/>
        <end position="231"/>
    </location>
</feature>
<evidence type="ECO:0000256" key="2">
    <source>
        <dbReference type="SAM" id="MobiDB-lite"/>
    </source>
</evidence>
<dbReference type="EMBL" id="HBKR01036248">
    <property type="protein sequence ID" value="CAE2334758.1"/>
    <property type="molecule type" value="Transcribed_RNA"/>
</dbReference>
<gene>
    <name evidence="4" type="ORF">NAES01612_LOCUS23693</name>
</gene>
<dbReference type="InterPro" id="IPR012340">
    <property type="entry name" value="NA-bd_OB-fold"/>
</dbReference>
<feature type="region of interest" description="Disordered" evidence="2">
    <location>
        <begin position="1"/>
        <end position="25"/>
    </location>
</feature>
<feature type="compositionally biased region" description="Polar residues" evidence="2">
    <location>
        <begin position="198"/>
        <end position="207"/>
    </location>
</feature>
<dbReference type="Pfam" id="PF01176">
    <property type="entry name" value="eIF-1a"/>
    <property type="match status" value="1"/>
</dbReference>